<keyword evidence="4" id="KW-0472">Membrane</keyword>
<dbReference type="InterPro" id="IPR021765">
    <property type="entry name" value="UstYa-like"/>
</dbReference>
<evidence type="ECO:0000256" key="4">
    <source>
        <dbReference type="SAM" id="Phobius"/>
    </source>
</evidence>
<dbReference type="Pfam" id="PF11807">
    <property type="entry name" value="UstYa"/>
    <property type="match status" value="1"/>
</dbReference>
<dbReference type="GO" id="GO:0043386">
    <property type="term" value="P:mycotoxin biosynthetic process"/>
    <property type="evidence" value="ECO:0007669"/>
    <property type="project" value="InterPro"/>
</dbReference>
<accession>A0A1Q8RZ48</accession>
<evidence type="ECO:0000256" key="3">
    <source>
        <dbReference type="ARBA" id="ARBA00035112"/>
    </source>
</evidence>
<keyword evidence="4" id="KW-0812">Transmembrane</keyword>
<dbReference type="AlphaFoldDB" id="A0A1Q8RZ48"/>
<comment type="similarity">
    <text evidence="3">Belongs to the ustYa family.</text>
</comment>
<evidence type="ECO:0000256" key="2">
    <source>
        <dbReference type="ARBA" id="ARBA00023002"/>
    </source>
</evidence>
<comment type="caution">
    <text evidence="5">The sequence shown here is derived from an EMBL/GenBank/DDBJ whole genome shotgun (WGS) entry which is preliminary data.</text>
</comment>
<sequence>MSSWLQSHGYDKIEDGEGGSKTTKPSWLKRGWQSGKIHVIYVTLLVLVAVVSSYVSRSFSKQYYFDEPVRSELRCKDSLISLKAHTSTNRFLTAMSTVKLEPRTFVLNETFAKPPYKEGEEAWASLLPRQGGFFTNPRIAPKTSCLAVFHQIHCLTMLRGAFYEARPDLVVPGDNSSRPQHAHTHGFDPNKSVDVYHVGHCWELLRQTLTCRPDLTVEVADRKTQAVTGFGTEHQCVNWDELMGWMARNEWTEYLPSSEPEESSTA</sequence>
<evidence type="ECO:0000313" key="6">
    <source>
        <dbReference type="Proteomes" id="UP000186583"/>
    </source>
</evidence>
<comment type="pathway">
    <text evidence="1">Mycotoxin biosynthesis.</text>
</comment>
<reference evidence="5 6" key="1">
    <citation type="submission" date="2016-11" db="EMBL/GenBank/DDBJ databases">
        <title>Draft Genome Assembly of Colletotrichum chlorophyti a pathogen of herbaceous plants.</title>
        <authorList>
            <person name="Gan P."/>
            <person name="Narusaka M."/>
            <person name="Tsushima A."/>
            <person name="Narusaka Y."/>
            <person name="Takano Y."/>
            <person name="Shirasu K."/>
        </authorList>
    </citation>
    <scope>NUCLEOTIDE SEQUENCE [LARGE SCALE GENOMIC DNA]</scope>
    <source>
        <strain evidence="5 6">NTL11</strain>
    </source>
</reference>
<dbReference type="Proteomes" id="UP000186583">
    <property type="component" value="Unassembled WGS sequence"/>
</dbReference>
<dbReference type="STRING" id="708187.A0A1Q8RZ48"/>
<dbReference type="GO" id="GO:0016491">
    <property type="term" value="F:oxidoreductase activity"/>
    <property type="evidence" value="ECO:0007669"/>
    <property type="project" value="UniProtKB-KW"/>
</dbReference>
<gene>
    <name evidence="5" type="ORF">CCHL11_06748</name>
</gene>
<dbReference type="OrthoDB" id="3687641at2759"/>
<dbReference type="PANTHER" id="PTHR33365">
    <property type="entry name" value="YALI0B05434P"/>
    <property type="match status" value="1"/>
</dbReference>
<name>A0A1Q8RZ48_9PEZI</name>
<dbReference type="EMBL" id="MPGH01000059">
    <property type="protein sequence ID" value="OLN92802.1"/>
    <property type="molecule type" value="Genomic_DNA"/>
</dbReference>
<evidence type="ECO:0000313" key="5">
    <source>
        <dbReference type="EMBL" id="OLN92802.1"/>
    </source>
</evidence>
<protein>
    <recommendedName>
        <fullName evidence="7">Oxidase ustYa</fullName>
    </recommendedName>
</protein>
<evidence type="ECO:0008006" key="7">
    <source>
        <dbReference type="Google" id="ProtNLM"/>
    </source>
</evidence>
<proteinExistence type="inferred from homology"/>
<keyword evidence="6" id="KW-1185">Reference proteome</keyword>
<feature type="transmembrane region" description="Helical" evidence="4">
    <location>
        <begin position="37"/>
        <end position="55"/>
    </location>
</feature>
<keyword evidence="2" id="KW-0560">Oxidoreductase</keyword>
<organism evidence="5 6">
    <name type="scientific">Colletotrichum chlorophyti</name>
    <dbReference type="NCBI Taxonomy" id="708187"/>
    <lineage>
        <taxon>Eukaryota</taxon>
        <taxon>Fungi</taxon>
        <taxon>Dikarya</taxon>
        <taxon>Ascomycota</taxon>
        <taxon>Pezizomycotina</taxon>
        <taxon>Sordariomycetes</taxon>
        <taxon>Hypocreomycetidae</taxon>
        <taxon>Glomerellales</taxon>
        <taxon>Glomerellaceae</taxon>
        <taxon>Colletotrichum</taxon>
    </lineage>
</organism>
<dbReference type="PANTHER" id="PTHR33365:SF11">
    <property type="entry name" value="TAT PATHWAY SIGNAL SEQUENCE"/>
    <property type="match status" value="1"/>
</dbReference>
<evidence type="ECO:0000256" key="1">
    <source>
        <dbReference type="ARBA" id="ARBA00004685"/>
    </source>
</evidence>
<keyword evidence="4" id="KW-1133">Transmembrane helix</keyword>